<reference evidence="2" key="1">
    <citation type="journal article" date="2014" name="Int. J. Syst. Evol. Microbiol.">
        <title>Complete genome sequence of Corynebacterium casei LMG S-19264T (=DSM 44701T), isolated from a smear-ripened cheese.</title>
        <authorList>
            <consortium name="US DOE Joint Genome Institute (JGI-PGF)"/>
            <person name="Walter F."/>
            <person name="Albersmeier A."/>
            <person name="Kalinowski J."/>
            <person name="Ruckert C."/>
        </authorList>
    </citation>
    <scope>NUCLEOTIDE SEQUENCE</scope>
    <source>
        <strain evidence="2">KCTC 32255</strain>
    </source>
</reference>
<name>A0A918PEB7_9SPHN</name>
<reference evidence="2" key="2">
    <citation type="submission" date="2020-09" db="EMBL/GenBank/DDBJ databases">
        <authorList>
            <person name="Sun Q."/>
            <person name="Kim S."/>
        </authorList>
    </citation>
    <scope>NUCLEOTIDE SEQUENCE</scope>
    <source>
        <strain evidence="2">KCTC 32255</strain>
    </source>
</reference>
<dbReference type="Pfam" id="PF13692">
    <property type="entry name" value="Glyco_trans_1_4"/>
    <property type="match status" value="1"/>
</dbReference>
<protein>
    <recommendedName>
        <fullName evidence="1">Glycosyltransferase subfamily 4-like N-terminal domain-containing protein</fullName>
    </recommendedName>
</protein>
<keyword evidence="3" id="KW-1185">Reference proteome</keyword>
<comment type="caution">
    <text evidence="2">The sequence shown here is derived from an EMBL/GenBank/DDBJ whole genome shotgun (WGS) entry which is preliminary data.</text>
</comment>
<evidence type="ECO:0000313" key="3">
    <source>
        <dbReference type="Proteomes" id="UP000648075"/>
    </source>
</evidence>
<organism evidence="2 3">
    <name type="scientific">Novosphingobium colocasiae</name>
    <dbReference type="NCBI Taxonomy" id="1256513"/>
    <lineage>
        <taxon>Bacteria</taxon>
        <taxon>Pseudomonadati</taxon>
        <taxon>Pseudomonadota</taxon>
        <taxon>Alphaproteobacteria</taxon>
        <taxon>Sphingomonadales</taxon>
        <taxon>Sphingomonadaceae</taxon>
        <taxon>Novosphingobium</taxon>
    </lineage>
</organism>
<feature type="domain" description="Glycosyltransferase subfamily 4-like N-terminal" evidence="1">
    <location>
        <begin position="20"/>
        <end position="185"/>
    </location>
</feature>
<dbReference type="EMBL" id="BMZA01000003">
    <property type="protein sequence ID" value="GGZ00714.1"/>
    <property type="molecule type" value="Genomic_DNA"/>
</dbReference>
<proteinExistence type="predicted"/>
<dbReference type="AlphaFoldDB" id="A0A918PEB7"/>
<accession>A0A918PEB7</accession>
<evidence type="ECO:0000313" key="2">
    <source>
        <dbReference type="EMBL" id="GGZ00714.1"/>
    </source>
</evidence>
<dbReference type="CDD" id="cd03801">
    <property type="entry name" value="GT4_PimA-like"/>
    <property type="match status" value="1"/>
</dbReference>
<dbReference type="Proteomes" id="UP000648075">
    <property type="component" value="Unassembled WGS sequence"/>
</dbReference>
<dbReference type="Gene3D" id="3.40.50.2000">
    <property type="entry name" value="Glycogen Phosphorylase B"/>
    <property type="match status" value="2"/>
</dbReference>
<sequence>MVGGFVRLLTVSHFYESHGGGIERVAAHLCRAFSGQGHKAVWAASSADAVPADIATVPLACRDPLERLTGLPMPLPGPRALRDLARAIDDADAVIVHDALYVTSIAALVMARRRGKRVVLVQHIAAIPFASRLMRGVMALANLMVTRPMLAAADEVVFISDTVRQALLGSPPRRSAHLAFNGVDHAIFNAAGPVAQPGPSGAKRVLFAGRYVAKKGLAVLRACAQARPDWQFVLAGSGPLRPADWGLANVTDLGPQSPQALAALYRGADVLLLPSVGEGYPLVIQEAMACGLPVVCGAPAQLADPAAGKWLAGAAIDLARPDASAQACIAAIETLAVDEAARVAMADYASRTYSWPVMAARLAALAAGAPLKSAR</sequence>
<evidence type="ECO:0000259" key="1">
    <source>
        <dbReference type="Pfam" id="PF13439"/>
    </source>
</evidence>
<dbReference type="GO" id="GO:0016757">
    <property type="term" value="F:glycosyltransferase activity"/>
    <property type="evidence" value="ECO:0007669"/>
    <property type="project" value="TreeGrafter"/>
</dbReference>
<dbReference type="Pfam" id="PF13439">
    <property type="entry name" value="Glyco_transf_4"/>
    <property type="match status" value="1"/>
</dbReference>
<gene>
    <name evidence="2" type="ORF">GCM10011614_14730</name>
</gene>
<dbReference type="InterPro" id="IPR028098">
    <property type="entry name" value="Glyco_trans_4-like_N"/>
</dbReference>
<dbReference type="PANTHER" id="PTHR45947">
    <property type="entry name" value="SULFOQUINOVOSYL TRANSFERASE SQD2"/>
    <property type="match status" value="1"/>
</dbReference>
<dbReference type="SUPFAM" id="SSF53756">
    <property type="entry name" value="UDP-Glycosyltransferase/glycogen phosphorylase"/>
    <property type="match status" value="1"/>
</dbReference>
<dbReference type="InterPro" id="IPR050194">
    <property type="entry name" value="Glycosyltransferase_grp1"/>
</dbReference>
<dbReference type="PANTHER" id="PTHR45947:SF13">
    <property type="entry name" value="TRANSFERASE"/>
    <property type="match status" value="1"/>
</dbReference>